<feature type="transmembrane region" description="Helical" evidence="8">
    <location>
        <begin position="45"/>
        <end position="73"/>
    </location>
</feature>
<dbReference type="AlphaFoldDB" id="A0A914LDD3"/>
<keyword evidence="8" id="KW-0812">Transmembrane</keyword>
<evidence type="ECO:0000256" key="4">
    <source>
        <dbReference type="ARBA" id="ARBA00005975"/>
    </source>
</evidence>
<organism evidence="10 11">
    <name type="scientific">Meloidogyne incognita</name>
    <name type="common">Southern root-knot nematode worm</name>
    <name type="synonym">Oxyuris incognita</name>
    <dbReference type="NCBI Taxonomy" id="6306"/>
    <lineage>
        <taxon>Eukaryota</taxon>
        <taxon>Metazoa</taxon>
        <taxon>Ecdysozoa</taxon>
        <taxon>Nematoda</taxon>
        <taxon>Chromadorea</taxon>
        <taxon>Rhabditida</taxon>
        <taxon>Tylenchina</taxon>
        <taxon>Tylenchomorpha</taxon>
        <taxon>Tylenchoidea</taxon>
        <taxon>Meloidogynidae</taxon>
        <taxon>Meloidogyninae</taxon>
        <taxon>Meloidogyne</taxon>
        <taxon>Meloidogyne incognita group</taxon>
    </lineage>
</organism>
<evidence type="ECO:0000313" key="10">
    <source>
        <dbReference type="Proteomes" id="UP000887563"/>
    </source>
</evidence>
<dbReference type="PROSITE" id="PS51837">
    <property type="entry name" value="LITAF"/>
    <property type="match status" value="1"/>
</dbReference>
<dbReference type="Pfam" id="PF10601">
    <property type="entry name" value="zf-LITAF-like"/>
    <property type="match status" value="2"/>
</dbReference>
<evidence type="ECO:0000256" key="8">
    <source>
        <dbReference type="SAM" id="Phobius"/>
    </source>
</evidence>
<accession>A0A914LDD3</accession>
<evidence type="ECO:0000256" key="1">
    <source>
        <dbReference type="ARBA" id="ARBA00004414"/>
    </source>
</evidence>
<evidence type="ECO:0000256" key="7">
    <source>
        <dbReference type="ARBA" id="ARBA00023136"/>
    </source>
</evidence>
<sequence length="153" mass="17819">MSYVYLLHLPNYDYAQFFGPKPQLVYCHRCNKNRTTKLELVTGKGSWSCCILLGIFGGLYGFIGIIALIDAIIQPETTEGSRASRIFSICIFLCLWFWICCCCMYISFYCDRFKDVKHYCSVCDIYIGTYERNIRRPIVILPPELYKNLPTQE</sequence>
<name>A0A914LDD3_MELIC</name>
<keyword evidence="7 8" id="KW-0472">Membrane</keyword>
<dbReference type="Proteomes" id="UP000887563">
    <property type="component" value="Unplaced"/>
</dbReference>
<evidence type="ECO:0000256" key="6">
    <source>
        <dbReference type="ARBA" id="ARBA00022833"/>
    </source>
</evidence>
<dbReference type="SMART" id="SM00714">
    <property type="entry name" value="LITAF"/>
    <property type="match status" value="1"/>
</dbReference>
<dbReference type="InterPro" id="IPR006629">
    <property type="entry name" value="LITAF"/>
</dbReference>
<comment type="subcellular location">
    <subcellularLocation>
        <location evidence="2">Endosome membrane</location>
        <topology evidence="2">Peripheral membrane protein</topology>
    </subcellularLocation>
    <subcellularLocation>
        <location evidence="1">Late endosome membrane</location>
    </subcellularLocation>
    <subcellularLocation>
        <location evidence="3">Lysosome membrane</location>
        <topology evidence="3">Peripheral membrane protein</topology>
        <orientation evidence="3">Cytoplasmic side</orientation>
    </subcellularLocation>
</comment>
<keyword evidence="10" id="KW-1185">Reference proteome</keyword>
<protein>
    <submittedName>
        <fullName evidence="11">LITAF domain-containing protein</fullName>
    </submittedName>
</protein>
<dbReference type="PANTHER" id="PTHR23292">
    <property type="entry name" value="LIPOPOLYSACCHARIDE-INDUCED TUMOR NECROSIS FACTOR-ALPHA FACTOR"/>
    <property type="match status" value="1"/>
</dbReference>
<evidence type="ECO:0000256" key="2">
    <source>
        <dbReference type="ARBA" id="ARBA00004481"/>
    </source>
</evidence>
<dbReference type="InterPro" id="IPR037519">
    <property type="entry name" value="LITAF_fam"/>
</dbReference>
<dbReference type="GO" id="GO:0008270">
    <property type="term" value="F:zinc ion binding"/>
    <property type="evidence" value="ECO:0007669"/>
    <property type="project" value="TreeGrafter"/>
</dbReference>
<feature type="transmembrane region" description="Helical" evidence="8">
    <location>
        <begin position="85"/>
        <end position="108"/>
    </location>
</feature>
<evidence type="ECO:0000256" key="5">
    <source>
        <dbReference type="ARBA" id="ARBA00022723"/>
    </source>
</evidence>
<keyword evidence="5" id="KW-0479">Metal-binding</keyword>
<dbReference type="GO" id="GO:0005765">
    <property type="term" value="C:lysosomal membrane"/>
    <property type="evidence" value="ECO:0007669"/>
    <property type="project" value="UniProtKB-SubCell"/>
</dbReference>
<dbReference type="GO" id="GO:0031902">
    <property type="term" value="C:late endosome membrane"/>
    <property type="evidence" value="ECO:0007669"/>
    <property type="project" value="UniProtKB-SubCell"/>
</dbReference>
<dbReference type="PANTHER" id="PTHR23292:SF6">
    <property type="entry name" value="FI16602P1-RELATED"/>
    <property type="match status" value="1"/>
</dbReference>
<dbReference type="WBParaSite" id="Minc3s00436g12294">
    <property type="protein sequence ID" value="Minc3s00436g12294"/>
    <property type="gene ID" value="Minc3s00436g12294"/>
</dbReference>
<evidence type="ECO:0000256" key="3">
    <source>
        <dbReference type="ARBA" id="ARBA00004630"/>
    </source>
</evidence>
<reference evidence="11" key="1">
    <citation type="submission" date="2022-11" db="UniProtKB">
        <authorList>
            <consortium name="WormBaseParasite"/>
        </authorList>
    </citation>
    <scope>IDENTIFICATION</scope>
</reference>
<keyword evidence="8" id="KW-1133">Transmembrane helix</keyword>
<evidence type="ECO:0000313" key="11">
    <source>
        <dbReference type="WBParaSite" id="Minc3s00436g12294"/>
    </source>
</evidence>
<feature type="domain" description="LITAF" evidence="9">
    <location>
        <begin position="7"/>
        <end position="132"/>
    </location>
</feature>
<comment type="similarity">
    <text evidence="4">Belongs to the CDIP1/LITAF family.</text>
</comment>
<evidence type="ECO:0000259" key="9">
    <source>
        <dbReference type="PROSITE" id="PS51837"/>
    </source>
</evidence>
<keyword evidence="6" id="KW-0862">Zinc</keyword>
<proteinExistence type="inferred from homology"/>